<dbReference type="AlphaFoldDB" id="A0A7X5QGG5"/>
<protein>
    <submittedName>
        <fullName evidence="2">Transcriptional regulator</fullName>
    </submittedName>
</protein>
<accession>A0A7X5QGG5</accession>
<evidence type="ECO:0000313" key="2">
    <source>
        <dbReference type="EMBL" id="NHB93897.1"/>
    </source>
</evidence>
<dbReference type="Gene3D" id="1.10.260.40">
    <property type="entry name" value="lambda repressor-like DNA-binding domains"/>
    <property type="match status" value="1"/>
</dbReference>
<dbReference type="EMBL" id="PUJW01000021">
    <property type="protein sequence ID" value="NHB93897.1"/>
    <property type="molecule type" value="Genomic_DNA"/>
</dbReference>
<dbReference type="CDD" id="cd00093">
    <property type="entry name" value="HTH_XRE"/>
    <property type="match status" value="1"/>
</dbReference>
<dbReference type="GO" id="GO:0003677">
    <property type="term" value="F:DNA binding"/>
    <property type="evidence" value="ECO:0007669"/>
    <property type="project" value="InterPro"/>
</dbReference>
<evidence type="ECO:0000313" key="3">
    <source>
        <dbReference type="Proteomes" id="UP000591844"/>
    </source>
</evidence>
<feature type="domain" description="HTH cro/C1-type" evidence="1">
    <location>
        <begin position="57"/>
        <end position="111"/>
    </location>
</feature>
<dbReference type="RefSeq" id="WP_166309506.1">
    <property type="nucleotide sequence ID" value="NZ_CAWPIB010000021.1"/>
</dbReference>
<dbReference type="SUPFAM" id="SSF47413">
    <property type="entry name" value="lambda repressor-like DNA-binding domains"/>
    <property type="match status" value="1"/>
</dbReference>
<dbReference type="InterPro" id="IPR010982">
    <property type="entry name" value="Lambda_DNA-bd_dom_sf"/>
</dbReference>
<comment type="caution">
    <text evidence="2">The sequence shown here is derived from an EMBL/GenBank/DDBJ whole genome shotgun (WGS) entry which is preliminary data.</text>
</comment>
<sequence length="113" mass="12507">MKTHTDEVQIIRQGNKPVFAVLPYDHYLELAGREKGENVYIPHEVVGLQVKKGLSLIAAWRTYKGISQQQLADKLGISQPAIAQIEKVGANTQPKTLQKVADALGISFEQVIE</sequence>
<gene>
    <name evidence="2" type="ORF">C5469_17820</name>
</gene>
<proteinExistence type="predicted"/>
<keyword evidence="3" id="KW-1185">Reference proteome</keyword>
<name>A0A7X5QGG5_9GAMM</name>
<dbReference type="PROSITE" id="PS50943">
    <property type="entry name" value="HTH_CROC1"/>
    <property type="match status" value="1"/>
</dbReference>
<dbReference type="SMART" id="SM00530">
    <property type="entry name" value="HTH_XRE"/>
    <property type="match status" value="1"/>
</dbReference>
<evidence type="ECO:0000259" key="1">
    <source>
        <dbReference type="PROSITE" id="PS50943"/>
    </source>
</evidence>
<organism evidence="2 3">
    <name type="scientific">Photorhabdus cinerea</name>
    <dbReference type="NCBI Taxonomy" id="471575"/>
    <lineage>
        <taxon>Bacteria</taxon>
        <taxon>Pseudomonadati</taxon>
        <taxon>Pseudomonadota</taxon>
        <taxon>Gammaproteobacteria</taxon>
        <taxon>Enterobacterales</taxon>
        <taxon>Morganellaceae</taxon>
        <taxon>Photorhabdus</taxon>
    </lineage>
</organism>
<reference evidence="2 3" key="1">
    <citation type="submission" date="2018-02" db="EMBL/GenBank/DDBJ databases">
        <authorList>
            <person name="Machado R.A."/>
        </authorList>
    </citation>
    <scope>NUCLEOTIDE SEQUENCE [LARGE SCALE GENOMIC DNA]</scope>
    <source>
        <strain evidence="2 3">DSM 19724</strain>
    </source>
</reference>
<dbReference type="InterPro" id="IPR001387">
    <property type="entry name" value="Cro/C1-type_HTH"/>
</dbReference>
<dbReference type="Pfam" id="PF01381">
    <property type="entry name" value="HTH_3"/>
    <property type="match status" value="1"/>
</dbReference>
<dbReference type="Proteomes" id="UP000591844">
    <property type="component" value="Unassembled WGS sequence"/>
</dbReference>